<feature type="region of interest" description="Disordered" evidence="1">
    <location>
        <begin position="46"/>
        <end position="71"/>
    </location>
</feature>
<dbReference type="EMBL" id="JAUIZM010000005">
    <property type="protein sequence ID" value="KAK1382782.1"/>
    <property type="molecule type" value="Genomic_DNA"/>
</dbReference>
<evidence type="ECO:0000313" key="2">
    <source>
        <dbReference type="EMBL" id="KAK1382782.1"/>
    </source>
</evidence>
<proteinExistence type="predicted"/>
<dbReference type="Proteomes" id="UP001237642">
    <property type="component" value="Unassembled WGS sequence"/>
</dbReference>
<reference evidence="2" key="1">
    <citation type="submission" date="2023-02" db="EMBL/GenBank/DDBJ databases">
        <title>Genome of toxic invasive species Heracleum sosnowskyi carries increased number of genes despite the absence of recent whole-genome duplications.</title>
        <authorList>
            <person name="Schelkunov M."/>
            <person name="Shtratnikova V."/>
            <person name="Makarenko M."/>
            <person name="Klepikova A."/>
            <person name="Omelchenko D."/>
            <person name="Novikova G."/>
            <person name="Obukhova E."/>
            <person name="Bogdanov V."/>
            <person name="Penin A."/>
            <person name="Logacheva M."/>
        </authorList>
    </citation>
    <scope>NUCLEOTIDE SEQUENCE</scope>
    <source>
        <strain evidence="2">Hsosn_3</strain>
        <tissue evidence="2">Leaf</tissue>
    </source>
</reference>
<dbReference type="AlphaFoldDB" id="A0AAD8IE39"/>
<organism evidence="2 3">
    <name type="scientific">Heracleum sosnowskyi</name>
    <dbReference type="NCBI Taxonomy" id="360622"/>
    <lineage>
        <taxon>Eukaryota</taxon>
        <taxon>Viridiplantae</taxon>
        <taxon>Streptophyta</taxon>
        <taxon>Embryophyta</taxon>
        <taxon>Tracheophyta</taxon>
        <taxon>Spermatophyta</taxon>
        <taxon>Magnoliopsida</taxon>
        <taxon>eudicotyledons</taxon>
        <taxon>Gunneridae</taxon>
        <taxon>Pentapetalae</taxon>
        <taxon>asterids</taxon>
        <taxon>campanulids</taxon>
        <taxon>Apiales</taxon>
        <taxon>Apiaceae</taxon>
        <taxon>Apioideae</taxon>
        <taxon>apioid superclade</taxon>
        <taxon>Tordylieae</taxon>
        <taxon>Tordyliinae</taxon>
        <taxon>Heracleum</taxon>
    </lineage>
</organism>
<evidence type="ECO:0000256" key="1">
    <source>
        <dbReference type="SAM" id="MobiDB-lite"/>
    </source>
</evidence>
<evidence type="ECO:0000313" key="3">
    <source>
        <dbReference type="Proteomes" id="UP001237642"/>
    </source>
</evidence>
<accession>A0AAD8IE39</accession>
<gene>
    <name evidence="2" type="ORF">POM88_020517</name>
</gene>
<reference evidence="2" key="2">
    <citation type="submission" date="2023-05" db="EMBL/GenBank/DDBJ databases">
        <authorList>
            <person name="Schelkunov M.I."/>
        </authorList>
    </citation>
    <scope>NUCLEOTIDE SEQUENCE</scope>
    <source>
        <strain evidence="2">Hsosn_3</strain>
        <tissue evidence="2">Leaf</tissue>
    </source>
</reference>
<keyword evidence="3" id="KW-1185">Reference proteome</keyword>
<protein>
    <submittedName>
        <fullName evidence="2">Ring zinc finger protein</fullName>
    </submittedName>
</protein>
<sequence length="104" mass="11207">MCAHCTLALCCHNKPNPTTTYLTAPVCPFCRSTIARLVVVQVQVEKSTNSKELASPNPKKSKNFRKCNEGSSSFKNLTAVGSFGRMGTRGSGRIAAENGWVDKA</sequence>
<comment type="caution">
    <text evidence="2">The sequence shown here is derived from an EMBL/GenBank/DDBJ whole genome shotgun (WGS) entry which is preliminary data.</text>
</comment>
<name>A0AAD8IE39_9APIA</name>